<dbReference type="SUPFAM" id="SSF53448">
    <property type="entry name" value="Nucleotide-diphospho-sugar transferases"/>
    <property type="match status" value="1"/>
</dbReference>
<keyword evidence="2 4" id="KW-0808">Transferase</keyword>
<evidence type="ECO:0000313" key="4">
    <source>
        <dbReference type="EMBL" id="PRY82455.1"/>
    </source>
</evidence>
<dbReference type="AlphaFoldDB" id="A0A2T0W6X9"/>
<gene>
    <name evidence="4" type="ORF">CLV38_1115</name>
</gene>
<keyword evidence="1" id="KW-0328">Glycosyltransferase</keyword>
<dbReference type="InterPro" id="IPR001173">
    <property type="entry name" value="Glyco_trans_2-like"/>
</dbReference>
<feature type="domain" description="Glycosyltransferase 2-like" evidence="3">
    <location>
        <begin position="4"/>
        <end position="152"/>
    </location>
</feature>
<evidence type="ECO:0000256" key="1">
    <source>
        <dbReference type="ARBA" id="ARBA00022676"/>
    </source>
</evidence>
<dbReference type="Proteomes" id="UP000238205">
    <property type="component" value="Unassembled WGS sequence"/>
</dbReference>
<dbReference type="InterPro" id="IPR029044">
    <property type="entry name" value="Nucleotide-diphossugar_trans"/>
</dbReference>
<proteinExistence type="predicted"/>
<sequence>MKISVILPIYNVAAFLPKSIDSLVNQNYDDYEIILVNDGSTDRSREICERYQKKYDKIILVNQENQGSGIARNTGLQLASGEYIFFCDPDDYITGEFFQKVEDVTADYPDLVVFGYWDEFTNKKRVEKASLTFDKEKKMNQKEFRKAFSELFKMKVMYTLWNKVYKKTFLEDYNISFGNAPMGQDTRFNLDVYKTVQDVKIVPDQFYHYVLERPGSSTHKYRDNLLILKLEELKKLEELLVIFDKEDKDLIKMVKSDILVSSCNNIVNSELPLKSKQEIIVKLLSLKEFDNIYDTNHYMNSVNKFFLSRKYIRPYIIFKQVYTYSQNRKG</sequence>
<name>A0A2T0W6X9_9LACT</name>
<dbReference type="PANTHER" id="PTHR22916">
    <property type="entry name" value="GLYCOSYLTRANSFERASE"/>
    <property type="match status" value="1"/>
</dbReference>
<organism evidence="4 5">
    <name type="scientific">Alkalibacterium olivapovliticus</name>
    <dbReference type="NCBI Taxonomy" id="99907"/>
    <lineage>
        <taxon>Bacteria</taxon>
        <taxon>Bacillati</taxon>
        <taxon>Bacillota</taxon>
        <taxon>Bacilli</taxon>
        <taxon>Lactobacillales</taxon>
        <taxon>Carnobacteriaceae</taxon>
        <taxon>Alkalibacterium</taxon>
    </lineage>
</organism>
<dbReference type="GO" id="GO:0016757">
    <property type="term" value="F:glycosyltransferase activity"/>
    <property type="evidence" value="ECO:0007669"/>
    <property type="project" value="UniProtKB-KW"/>
</dbReference>
<accession>A0A2T0W6X9</accession>
<reference evidence="4 5" key="1">
    <citation type="submission" date="2018-03" db="EMBL/GenBank/DDBJ databases">
        <title>Genomic Encyclopedia of Archaeal and Bacterial Type Strains, Phase II (KMG-II): from individual species to whole genera.</title>
        <authorList>
            <person name="Goeker M."/>
        </authorList>
    </citation>
    <scope>NUCLEOTIDE SEQUENCE [LARGE SCALE GENOMIC DNA]</scope>
    <source>
        <strain evidence="4 5">DSM 13175</strain>
    </source>
</reference>
<dbReference type="Gene3D" id="3.90.550.10">
    <property type="entry name" value="Spore Coat Polysaccharide Biosynthesis Protein SpsA, Chain A"/>
    <property type="match status" value="1"/>
</dbReference>
<evidence type="ECO:0000259" key="3">
    <source>
        <dbReference type="Pfam" id="PF00535"/>
    </source>
</evidence>
<dbReference type="PANTHER" id="PTHR22916:SF51">
    <property type="entry name" value="GLYCOSYLTRANSFERASE EPSH-RELATED"/>
    <property type="match status" value="1"/>
</dbReference>
<dbReference type="EMBL" id="PVTO01000011">
    <property type="protein sequence ID" value="PRY82455.1"/>
    <property type="molecule type" value="Genomic_DNA"/>
</dbReference>
<dbReference type="RefSeq" id="WP_106193197.1">
    <property type="nucleotide sequence ID" value="NZ_PVTO01000011.1"/>
</dbReference>
<comment type="caution">
    <text evidence="4">The sequence shown here is derived from an EMBL/GenBank/DDBJ whole genome shotgun (WGS) entry which is preliminary data.</text>
</comment>
<dbReference type="CDD" id="cd00761">
    <property type="entry name" value="Glyco_tranf_GTA_type"/>
    <property type="match status" value="1"/>
</dbReference>
<evidence type="ECO:0000313" key="5">
    <source>
        <dbReference type="Proteomes" id="UP000238205"/>
    </source>
</evidence>
<dbReference type="Pfam" id="PF00535">
    <property type="entry name" value="Glycos_transf_2"/>
    <property type="match status" value="1"/>
</dbReference>
<dbReference type="OrthoDB" id="8773442at2"/>
<protein>
    <submittedName>
        <fullName evidence="4">Glycosyl transferase family 2</fullName>
    </submittedName>
</protein>
<keyword evidence="5" id="KW-1185">Reference proteome</keyword>
<evidence type="ECO:0000256" key="2">
    <source>
        <dbReference type="ARBA" id="ARBA00022679"/>
    </source>
</evidence>